<organism evidence="7 8">
    <name type="scientific">Candidatus Avibacteroides avistercoris</name>
    <dbReference type="NCBI Taxonomy" id="2840690"/>
    <lineage>
        <taxon>Bacteria</taxon>
        <taxon>Pseudomonadati</taxon>
        <taxon>Bacteroidota</taxon>
        <taxon>Bacteroidia</taxon>
        <taxon>Bacteroidales</taxon>
        <taxon>Bacteroidaceae</taxon>
        <taxon>Bacteroidaceae incertae sedis</taxon>
        <taxon>Candidatus Avibacteroides</taxon>
    </lineage>
</organism>
<evidence type="ECO:0000256" key="5">
    <source>
        <dbReference type="ARBA" id="ARBA00037066"/>
    </source>
</evidence>
<feature type="domain" description="ABC transporter" evidence="6">
    <location>
        <begin position="2"/>
        <end position="238"/>
    </location>
</feature>
<proteinExistence type="predicted"/>
<keyword evidence="4" id="KW-1278">Translocase</keyword>
<evidence type="ECO:0000256" key="2">
    <source>
        <dbReference type="ARBA" id="ARBA00022741"/>
    </source>
</evidence>
<dbReference type="PANTHER" id="PTHR42794">
    <property type="entry name" value="HEMIN IMPORT ATP-BINDING PROTEIN HMUV"/>
    <property type="match status" value="1"/>
</dbReference>
<dbReference type="SUPFAM" id="SSF52540">
    <property type="entry name" value="P-loop containing nucleoside triphosphate hydrolases"/>
    <property type="match status" value="1"/>
</dbReference>
<dbReference type="Proteomes" id="UP000787625">
    <property type="component" value="Unassembled WGS sequence"/>
</dbReference>
<dbReference type="Gene3D" id="3.40.50.300">
    <property type="entry name" value="P-loop containing nucleotide triphosphate hydrolases"/>
    <property type="match status" value="1"/>
</dbReference>
<evidence type="ECO:0000256" key="3">
    <source>
        <dbReference type="ARBA" id="ARBA00022840"/>
    </source>
</evidence>
<evidence type="ECO:0000313" key="7">
    <source>
        <dbReference type="EMBL" id="HJD52785.1"/>
    </source>
</evidence>
<accession>A0A9D2UI14</accession>
<dbReference type="Pfam" id="PF00005">
    <property type="entry name" value="ABC_tran"/>
    <property type="match status" value="1"/>
</dbReference>
<protein>
    <submittedName>
        <fullName evidence="7">ABC transporter ATP-binding protein</fullName>
    </submittedName>
</protein>
<dbReference type="EMBL" id="DWUP01000070">
    <property type="protein sequence ID" value="HJD52785.1"/>
    <property type="molecule type" value="Genomic_DNA"/>
</dbReference>
<dbReference type="InterPro" id="IPR003593">
    <property type="entry name" value="AAA+_ATPase"/>
</dbReference>
<dbReference type="CDD" id="cd03214">
    <property type="entry name" value="ABC_Iron-Siderophores_B12_Hemin"/>
    <property type="match status" value="1"/>
</dbReference>
<name>A0A9D2UI14_9BACT</name>
<reference evidence="7" key="1">
    <citation type="journal article" date="2021" name="PeerJ">
        <title>Extensive microbial diversity within the chicken gut microbiome revealed by metagenomics and culture.</title>
        <authorList>
            <person name="Gilroy R."/>
            <person name="Ravi A."/>
            <person name="Getino M."/>
            <person name="Pursley I."/>
            <person name="Horton D.L."/>
            <person name="Alikhan N.F."/>
            <person name="Baker D."/>
            <person name="Gharbi K."/>
            <person name="Hall N."/>
            <person name="Watson M."/>
            <person name="Adriaenssens E.M."/>
            <person name="Foster-Nyarko E."/>
            <person name="Jarju S."/>
            <person name="Secka A."/>
            <person name="Antonio M."/>
            <person name="Oren A."/>
            <person name="Chaudhuri R.R."/>
            <person name="La Ragione R."/>
            <person name="Hildebrand F."/>
            <person name="Pallen M.J."/>
        </authorList>
    </citation>
    <scope>NUCLEOTIDE SEQUENCE</scope>
    <source>
        <strain evidence="7">MalCec1-1739</strain>
    </source>
</reference>
<comment type="function">
    <text evidence="5">Part of the ABC transporter complex HmuTUV involved in hemin import. Responsible for energy coupling to the transport system.</text>
</comment>
<sequence length="264" mass="28333">MLTLDHLTVGHGGVALIRDASCRMAEGRVITLLGRNGAGKSTLLRVMSGIDKPMAGSVAIDGRSLSAMTARRLARVISLVTTERVRPHGLSCRDVVALGRAPYTNWAGRLSRADEAIVEASLATVGMTAYAARQMDTLSDGECQRIMIARAIAQDTPVIMLDEPTSFLDLPNRHGLARLMASLAHDRGKCVIYSTHELDIALLFSDTVALIDGTHLSCLPAGEMLASPRLAEAFATDGFDMTAYLDTLRKQRTAMAAADARRDI</sequence>
<dbReference type="InterPro" id="IPR003439">
    <property type="entry name" value="ABC_transporter-like_ATP-bd"/>
</dbReference>
<evidence type="ECO:0000256" key="4">
    <source>
        <dbReference type="ARBA" id="ARBA00022967"/>
    </source>
</evidence>
<keyword evidence="3 7" id="KW-0067">ATP-binding</keyword>
<evidence type="ECO:0000256" key="1">
    <source>
        <dbReference type="ARBA" id="ARBA00022448"/>
    </source>
</evidence>
<evidence type="ECO:0000259" key="6">
    <source>
        <dbReference type="PROSITE" id="PS50893"/>
    </source>
</evidence>
<keyword evidence="1" id="KW-0813">Transport</keyword>
<dbReference type="InterPro" id="IPR027417">
    <property type="entry name" value="P-loop_NTPase"/>
</dbReference>
<dbReference type="PROSITE" id="PS50893">
    <property type="entry name" value="ABC_TRANSPORTER_2"/>
    <property type="match status" value="1"/>
</dbReference>
<dbReference type="AlphaFoldDB" id="A0A9D2UI14"/>
<evidence type="ECO:0000313" key="8">
    <source>
        <dbReference type="Proteomes" id="UP000787625"/>
    </source>
</evidence>
<dbReference type="GO" id="GO:0005524">
    <property type="term" value="F:ATP binding"/>
    <property type="evidence" value="ECO:0007669"/>
    <property type="project" value="UniProtKB-KW"/>
</dbReference>
<dbReference type="PANTHER" id="PTHR42794:SF1">
    <property type="entry name" value="HEMIN IMPORT ATP-BINDING PROTEIN HMUV"/>
    <property type="match status" value="1"/>
</dbReference>
<reference evidence="7" key="2">
    <citation type="submission" date="2021-04" db="EMBL/GenBank/DDBJ databases">
        <authorList>
            <person name="Gilroy R."/>
        </authorList>
    </citation>
    <scope>NUCLEOTIDE SEQUENCE</scope>
    <source>
        <strain evidence="7">MalCec1-1739</strain>
    </source>
</reference>
<gene>
    <name evidence="7" type="ORF">IAA93_03530</name>
</gene>
<keyword evidence="2" id="KW-0547">Nucleotide-binding</keyword>
<comment type="caution">
    <text evidence="7">The sequence shown here is derived from an EMBL/GenBank/DDBJ whole genome shotgun (WGS) entry which is preliminary data.</text>
</comment>
<dbReference type="SMART" id="SM00382">
    <property type="entry name" value="AAA"/>
    <property type="match status" value="1"/>
</dbReference>
<dbReference type="GO" id="GO:0016887">
    <property type="term" value="F:ATP hydrolysis activity"/>
    <property type="evidence" value="ECO:0007669"/>
    <property type="project" value="InterPro"/>
</dbReference>